<dbReference type="AlphaFoldDB" id="G1TTZ8"/>
<dbReference type="GO" id="GO:0003824">
    <property type="term" value="F:catalytic activity"/>
    <property type="evidence" value="ECO:0007669"/>
    <property type="project" value="InterPro"/>
</dbReference>
<protein>
    <recommendedName>
        <fullName evidence="1">Cyclodeaminase/cyclohydrolase domain-containing protein</fullName>
    </recommendedName>
</protein>
<reference evidence="2" key="3">
    <citation type="submission" date="2025-09" db="UniProtKB">
        <authorList>
            <consortium name="Ensembl"/>
        </authorList>
    </citation>
    <scope>IDENTIFICATION</scope>
    <source>
        <strain evidence="2">Thorbecke</strain>
    </source>
</reference>
<dbReference type="Pfam" id="PF04961">
    <property type="entry name" value="FTCD_C"/>
    <property type="match status" value="1"/>
</dbReference>
<reference evidence="2" key="2">
    <citation type="submission" date="2025-08" db="UniProtKB">
        <authorList>
            <consortium name="Ensembl"/>
        </authorList>
    </citation>
    <scope>IDENTIFICATION</scope>
    <source>
        <strain evidence="2">Thorbecke</strain>
    </source>
</reference>
<dbReference type="SMR" id="G1TTZ8"/>
<dbReference type="eggNOG" id="ENOG502QQBY">
    <property type="taxonomic scope" value="Eukaryota"/>
</dbReference>
<dbReference type="InterPro" id="IPR036178">
    <property type="entry name" value="Formintransfe-cycloase-like_sf"/>
</dbReference>
<dbReference type="SUPFAM" id="SSF101262">
    <property type="entry name" value="Methenyltetrahydrofolate cyclohydrolase-like"/>
    <property type="match status" value="1"/>
</dbReference>
<dbReference type="InterPro" id="IPR007044">
    <property type="entry name" value="Cyclodeamin/CycHdrlase"/>
</dbReference>
<dbReference type="HOGENOM" id="CLU_040037_1_0_1"/>
<dbReference type="Ensembl" id="ENSOCUT00000022864.2">
    <property type="protein sequence ID" value="ENSOCUP00000020521.2"/>
    <property type="gene ID" value="ENSOCUG00000026058.2"/>
</dbReference>
<dbReference type="EMBL" id="AAGW02073021">
    <property type="status" value="NOT_ANNOTATED_CDS"/>
    <property type="molecule type" value="Genomic_DNA"/>
</dbReference>
<dbReference type="Gene3D" id="1.20.120.680">
    <property type="entry name" value="Formiminotetrahydrofolate cyclodeaminase monomer, up-and-down helical bundle"/>
    <property type="match status" value="1"/>
</dbReference>
<dbReference type="STRING" id="9986.ENSOCUP00000020521"/>
<evidence type="ECO:0000313" key="3">
    <source>
        <dbReference type="Proteomes" id="UP000001811"/>
    </source>
</evidence>
<dbReference type="InParanoid" id="G1TTZ8"/>
<accession>G1TTZ8</accession>
<organism evidence="2 3">
    <name type="scientific">Oryctolagus cuniculus</name>
    <name type="common">Rabbit</name>
    <dbReference type="NCBI Taxonomy" id="9986"/>
    <lineage>
        <taxon>Eukaryota</taxon>
        <taxon>Metazoa</taxon>
        <taxon>Chordata</taxon>
        <taxon>Craniata</taxon>
        <taxon>Vertebrata</taxon>
        <taxon>Euteleostomi</taxon>
        <taxon>Mammalia</taxon>
        <taxon>Eutheria</taxon>
        <taxon>Euarchontoglires</taxon>
        <taxon>Glires</taxon>
        <taxon>Lagomorpha</taxon>
        <taxon>Leporidae</taxon>
        <taxon>Oryctolagus</taxon>
    </lineage>
</organism>
<dbReference type="Bgee" id="ENSOCUG00000026058">
    <property type="expression patterns" value="Expressed in liver and 13 other cell types or tissues"/>
</dbReference>
<dbReference type="Proteomes" id="UP000001811">
    <property type="component" value="Chromosome 14"/>
</dbReference>
<dbReference type="GeneTree" id="ENSGT00940000172197"/>
<evidence type="ECO:0000259" key="1">
    <source>
        <dbReference type="Pfam" id="PF04961"/>
    </source>
</evidence>
<name>G1TTZ8_RABIT</name>
<sequence length="67" mass="7447">MHTLGRGRGQRALETGVFGAYFNVLANLKDISDPAFKAQTHQRISSLLQEAKTQAALVLDHLEARRE</sequence>
<evidence type="ECO:0000313" key="2">
    <source>
        <dbReference type="Ensembl" id="ENSOCUP00000020521.2"/>
    </source>
</evidence>
<feature type="domain" description="Cyclodeaminase/cyclohydrolase" evidence="1">
    <location>
        <begin position="9"/>
        <end position="45"/>
    </location>
</feature>
<reference evidence="2 3" key="1">
    <citation type="journal article" date="2011" name="Nature">
        <title>A high-resolution map of human evolutionary constraint using 29 mammals.</title>
        <authorList>
            <person name="Lindblad-Toh K."/>
            <person name="Garber M."/>
            <person name="Zuk O."/>
            <person name="Lin M.F."/>
            <person name="Parker B.J."/>
            <person name="Washietl S."/>
            <person name="Kheradpour P."/>
            <person name="Ernst J."/>
            <person name="Jordan G."/>
            <person name="Mauceli E."/>
            <person name="Ward L.D."/>
            <person name="Lowe C.B."/>
            <person name="Holloway A.K."/>
            <person name="Clamp M."/>
            <person name="Gnerre S."/>
            <person name="Alfoldi J."/>
            <person name="Beal K."/>
            <person name="Chang J."/>
            <person name="Clawson H."/>
            <person name="Cuff J."/>
            <person name="Di Palma F."/>
            <person name="Fitzgerald S."/>
            <person name="Flicek P."/>
            <person name="Guttman M."/>
            <person name="Hubisz M.J."/>
            <person name="Jaffe D.B."/>
            <person name="Jungreis I."/>
            <person name="Kent W.J."/>
            <person name="Kostka D."/>
            <person name="Lara M."/>
            <person name="Martins A.L."/>
            <person name="Massingham T."/>
            <person name="Moltke I."/>
            <person name="Raney B.J."/>
            <person name="Rasmussen M.D."/>
            <person name="Robinson J."/>
            <person name="Stark A."/>
            <person name="Vilella A.J."/>
            <person name="Wen J."/>
            <person name="Xie X."/>
            <person name="Zody M.C."/>
            <person name="Baldwin J."/>
            <person name="Bloom T."/>
            <person name="Chin C.W."/>
            <person name="Heiman D."/>
            <person name="Nicol R."/>
            <person name="Nusbaum C."/>
            <person name="Young S."/>
            <person name="Wilkinson J."/>
            <person name="Worley K.C."/>
            <person name="Kovar C.L."/>
            <person name="Muzny D.M."/>
            <person name="Gibbs R.A."/>
            <person name="Cree A."/>
            <person name="Dihn H.H."/>
            <person name="Fowler G."/>
            <person name="Jhangiani S."/>
            <person name="Joshi V."/>
            <person name="Lee S."/>
            <person name="Lewis L.R."/>
            <person name="Nazareth L.V."/>
            <person name="Okwuonu G."/>
            <person name="Santibanez J."/>
            <person name="Warren W.C."/>
            <person name="Mardis E.R."/>
            <person name="Weinstock G.M."/>
            <person name="Wilson R.K."/>
            <person name="Delehaunty K."/>
            <person name="Dooling D."/>
            <person name="Fronik C."/>
            <person name="Fulton L."/>
            <person name="Fulton B."/>
            <person name="Graves T."/>
            <person name="Minx P."/>
            <person name="Sodergren E."/>
            <person name="Birney E."/>
            <person name="Margulies E.H."/>
            <person name="Herrero J."/>
            <person name="Green E.D."/>
            <person name="Haussler D."/>
            <person name="Siepel A."/>
            <person name="Goldman N."/>
            <person name="Pollard K.S."/>
            <person name="Pedersen J.S."/>
            <person name="Lander E.S."/>
            <person name="Kellis M."/>
        </authorList>
    </citation>
    <scope>NUCLEOTIDE SEQUENCE [LARGE SCALE GENOMIC DNA]</scope>
    <source>
        <strain evidence="2 3">Thorbecke inbred</strain>
    </source>
</reference>
<dbReference type="PaxDb" id="9986-ENSOCUP00000020521"/>
<proteinExistence type="predicted"/>
<keyword evidence="3" id="KW-1185">Reference proteome</keyword>